<dbReference type="Pfam" id="PF13671">
    <property type="entry name" value="AAA_33"/>
    <property type="match status" value="1"/>
</dbReference>
<keyword evidence="2" id="KW-1185">Reference proteome</keyword>
<dbReference type="PANTHER" id="PTHR37807:SF3">
    <property type="entry name" value="OS07G0160300 PROTEIN"/>
    <property type="match status" value="1"/>
</dbReference>
<comment type="caution">
    <text evidence="1">The sequence shown here is derived from an EMBL/GenBank/DDBJ whole genome shotgun (WGS) entry which is preliminary data.</text>
</comment>
<name>A0A7J7NYP1_9MAGN</name>
<dbReference type="Gene3D" id="3.40.50.300">
    <property type="entry name" value="P-loop containing nucleotide triphosphate hydrolases"/>
    <property type="match status" value="1"/>
</dbReference>
<proteinExistence type="predicted"/>
<dbReference type="SUPFAM" id="SSF52540">
    <property type="entry name" value="P-loop containing nucleoside triphosphate hydrolases"/>
    <property type="match status" value="1"/>
</dbReference>
<dbReference type="PANTHER" id="PTHR37807">
    <property type="entry name" value="OS07G0160300 PROTEIN"/>
    <property type="match status" value="1"/>
</dbReference>
<accession>A0A7J7NYP1</accession>
<dbReference type="EMBL" id="JACGCM010000440">
    <property type="protein sequence ID" value="KAF6172305.1"/>
    <property type="molecule type" value="Genomic_DNA"/>
</dbReference>
<reference evidence="1 2" key="1">
    <citation type="journal article" date="2020" name="IScience">
        <title>Genome Sequencing of the Endangered Kingdonia uniflora (Circaeasteraceae, Ranunculales) Reveals Potential Mechanisms of Evolutionary Specialization.</title>
        <authorList>
            <person name="Sun Y."/>
            <person name="Deng T."/>
            <person name="Zhang A."/>
            <person name="Moore M.J."/>
            <person name="Landis J.B."/>
            <person name="Lin N."/>
            <person name="Zhang H."/>
            <person name="Zhang X."/>
            <person name="Huang J."/>
            <person name="Zhang X."/>
            <person name="Sun H."/>
            <person name="Wang H."/>
        </authorList>
    </citation>
    <scope>NUCLEOTIDE SEQUENCE [LARGE SCALE GENOMIC DNA]</scope>
    <source>
        <strain evidence="1">TB1705</strain>
        <tissue evidence="1">Leaf</tissue>
    </source>
</reference>
<dbReference type="Proteomes" id="UP000541444">
    <property type="component" value="Unassembled WGS sequence"/>
</dbReference>
<dbReference type="InterPro" id="IPR027417">
    <property type="entry name" value="P-loop_NTPase"/>
</dbReference>
<sequence length="194" mass="21564">MMGLGEVVIAMKGHPGTGKSTIAHAIAAALKCPLIDKDDIRYCTKPLQQSSSLSASNQLLNDISYQVMYQIAKTQLHLGLNVIIDSPLSRKCHLDRLQQLSVGSTGRVRVIIIECTAQDEAEWRRRLEGRNNVDSNWHKPATWKELENLLEGYNGCFNYDVGDVPKLVIDTTSTINVEGLVSDALQFIFTHTKL</sequence>
<evidence type="ECO:0000313" key="1">
    <source>
        <dbReference type="EMBL" id="KAF6172305.1"/>
    </source>
</evidence>
<gene>
    <name evidence="1" type="ORF">GIB67_024927</name>
</gene>
<organism evidence="1 2">
    <name type="scientific">Kingdonia uniflora</name>
    <dbReference type="NCBI Taxonomy" id="39325"/>
    <lineage>
        <taxon>Eukaryota</taxon>
        <taxon>Viridiplantae</taxon>
        <taxon>Streptophyta</taxon>
        <taxon>Embryophyta</taxon>
        <taxon>Tracheophyta</taxon>
        <taxon>Spermatophyta</taxon>
        <taxon>Magnoliopsida</taxon>
        <taxon>Ranunculales</taxon>
        <taxon>Circaeasteraceae</taxon>
        <taxon>Kingdonia</taxon>
    </lineage>
</organism>
<evidence type="ECO:0000313" key="2">
    <source>
        <dbReference type="Proteomes" id="UP000541444"/>
    </source>
</evidence>
<dbReference type="AlphaFoldDB" id="A0A7J7NYP1"/>
<dbReference type="OrthoDB" id="342190at2759"/>
<protein>
    <submittedName>
        <fullName evidence="1">Uncharacterized protein</fullName>
    </submittedName>
</protein>